<feature type="transmembrane region" description="Helical" evidence="1">
    <location>
        <begin position="78"/>
        <end position="99"/>
    </location>
</feature>
<evidence type="ECO:0000313" key="4">
    <source>
        <dbReference type="Proteomes" id="UP000007347"/>
    </source>
</evidence>
<dbReference type="SUPFAM" id="SSF52343">
    <property type="entry name" value="Ferredoxin reductase-like, C-terminal NADP-linked domain"/>
    <property type="match status" value="1"/>
</dbReference>
<dbReference type="InterPro" id="IPR039261">
    <property type="entry name" value="FNR_nucleotide-bd"/>
</dbReference>
<sequence length="376" mass="42788">MLSAVGLLMIVVVHTSFGNDKYASEIQAAAGGTAETVFLWATIFSGLFFSNYFIRFIPVLIPYRDKISAVIKLTHERCLLFHYAMPAGMVILVFHILLIPGQGLTRFKTCMVTIACSALSFFLYHKMILPRIMQKHPWTVAKVIQESNSVVSLHFDPPNGRKFNHHAGQFCYLRLLNSELSDQSHPFTISSRPEDERICVTVKQLGDFTTRLNKVTAKDLVCIDGAYGKFTYTRVPSHHCLVFIAGGIGITPMLSMLKNLSIKDPKRKVILIWGARRETDLIRLNEIRKLSHQMDNFIFEPVLSRAPQWKGAKGHIDKTILLNVLNDHRCNMELPNPFSEYDFFICGPPQMANAVLQILKENKISNHRLHIERFAF</sequence>
<dbReference type="Proteomes" id="UP000007347">
    <property type="component" value="Chromosome"/>
</dbReference>
<dbReference type="InterPro" id="IPR050415">
    <property type="entry name" value="MRET"/>
</dbReference>
<evidence type="ECO:0000259" key="2">
    <source>
        <dbReference type="PROSITE" id="PS51384"/>
    </source>
</evidence>
<dbReference type="Gene3D" id="2.40.30.10">
    <property type="entry name" value="Translation factors"/>
    <property type="match status" value="1"/>
</dbReference>
<feature type="transmembrane region" description="Helical" evidence="1">
    <location>
        <begin position="37"/>
        <end position="57"/>
    </location>
</feature>
<dbReference type="InterPro" id="IPR001433">
    <property type="entry name" value="OxRdtase_FAD/NAD-bd"/>
</dbReference>
<keyword evidence="1" id="KW-1133">Transmembrane helix</keyword>
<dbReference type="GO" id="GO:0016491">
    <property type="term" value="F:oxidoreductase activity"/>
    <property type="evidence" value="ECO:0007669"/>
    <property type="project" value="InterPro"/>
</dbReference>
<evidence type="ECO:0000256" key="1">
    <source>
        <dbReference type="SAM" id="Phobius"/>
    </source>
</evidence>
<organism evidence="3 4">
    <name type="scientific">Desulfobacula toluolica (strain DSM 7467 / Tol2)</name>
    <dbReference type="NCBI Taxonomy" id="651182"/>
    <lineage>
        <taxon>Bacteria</taxon>
        <taxon>Pseudomonadati</taxon>
        <taxon>Thermodesulfobacteriota</taxon>
        <taxon>Desulfobacteria</taxon>
        <taxon>Desulfobacterales</taxon>
        <taxon>Desulfobacteraceae</taxon>
        <taxon>Desulfobacula</taxon>
    </lineage>
</organism>
<dbReference type="EMBL" id="FO203503">
    <property type="protein sequence ID" value="CCK80782.1"/>
    <property type="molecule type" value="Genomic_DNA"/>
</dbReference>
<proteinExistence type="predicted"/>
<accession>K0NPI9</accession>
<keyword evidence="1" id="KW-0472">Membrane</keyword>
<name>K0NPI9_DESTT</name>
<dbReference type="HOGENOM" id="CLU_003827_19_2_7"/>
<gene>
    <name evidence="3" type="ordered locus">TOL2_C26230</name>
</gene>
<dbReference type="SUPFAM" id="SSF63380">
    <property type="entry name" value="Riboflavin synthase domain-like"/>
    <property type="match status" value="1"/>
</dbReference>
<dbReference type="InterPro" id="IPR017927">
    <property type="entry name" value="FAD-bd_FR_type"/>
</dbReference>
<protein>
    <submittedName>
        <fullName evidence="3">Putative FAD/NAD-dependent oxidoreductase</fullName>
    </submittedName>
</protein>
<dbReference type="Gene3D" id="3.40.50.80">
    <property type="entry name" value="Nucleotide-binding domain of ferredoxin-NADP reductase (FNR) module"/>
    <property type="match status" value="1"/>
</dbReference>
<dbReference type="PROSITE" id="PS51384">
    <property type="entry name" value="FAD_FR"/>
    <property type="match status" value="1"/>
</dbReference>
<dbReference type="InterPro" id="IPR013112">
    <property type="entry name" value="FAD-bd_8"/>
</dbReference>
<reference evidence="3 4" key="1">
    <citation type="journal article" date="2013" name="Environ. Microbiol.">
        <title>Complete genome, catabolic sub-proteomes and key-metabolites of Desulfobacula toluolica Tol2, a marine, aromatic compound-degrading, sulfate-reducing bacterium.</title>
        <authorList>
            <person name="Wohlbrand L."/>
            <person name="Jacob J.H."/>
            <person name="Kube M."/>
            <person name="Mussmann M."/>
            <person name="Jarling R."/>
            <person name="Beck A."/>
            <person name="Amann R."/>
            <person name="Wilkes H."/>
            <person name="Reinhardt R."/>
            <person name="Rabus R."/>
        </authorList>
    </citation>
    <scope>NUCLEOTIDE SEQUENCE [LARGE SCALE GENOMIC DNA]</scope>
    <source>
        <strain evidence="4">DSM 7467 / Tol2</strain>
    </source>
</reference>
<dbReference type="Pfam" id="PF00175">
    <property type="entry name" value="NAD_binding_1"/>
    <property type="match status" value="1"/>
</dbReference>
<feature type="transmembrane region" description="Helical" evidence="1">
    <location>
        <begin position="105"/>
        <end position="124"/>
    </location>
</feature>
<dbReference type="KEGG" id="dto:TOL2_C26230"/>
<dbReference type="AlphaFoldDB" id="K0NPI9"/>
<dbReference type="PRINTS" id="PR00410">
    <property type="entry name" value="PHEHYDRXLASE"/>
</dbReference>
<dbReference type="PANTHER" id="PTHR47354">
    <property type="entry name" value="NADH OXIDOREDUCTASE HCR"/>
    <property type="match status" value="1"/>
</dbReference>
<keyword evidence="1" id="KW-0812">Transmembrane</keyword>
<feature type="domain" description="FAD-binding FR-type" evidence="2">
    <location>
        <begin position="133"/>
        <end position="233"/>
    </location>
</feature>
<keyword evidence="4" id="KW-1185">Reference proteome</keyword>
<dbReference type="STRING" id="651182.TOL2_C26230"/>
<dbReference type="Pfam" id="PF08022">
    <property type="entry name" value="FAD_binding_8"/>
    <property type="match status" value="1"/>
</dbReference>
<evidence type="ECO:0000313" key="3">
    <source>
        <dbReference type="EMBL" id="CCK80782.1"/>
    </source>
</evidence>
<dbReference type="PANTHER" id="PTHR47354:SF5">
    <property type="entry name" value="PROTEIN RFBI"/>
    <property type="match status" value="1"/>
</dbReference>
<dbReference type="InterPro" id="IPR017938">
    <property type="entry name" value="Riboflavin_synthase-like_b-brl"/>
</dbReference>